<organism evidence="5 6">
    <name type="scientific">Streptomyces niphimycinicus</name>
    <dbReference type="NCBI Taxonomy" id="2842201"/>
    <lineage>
        <taxon>Bacteria</taxon>
        <taxon>Bacillati</taxon>
        <taxon>Actinomycetota</taxon>
        <taxon>Actinomycetes</taxon>
        <taxon>Kitasatosporales</taxon>
        <taxon>Streptomycetaceae</taxon>
        <taxon>Streptomyces</taxon>
    </lineage>
</organism>
<feature type="chain" id="PRO_5045246359" evidence="3">
    <location>
        <begin position="23"/>
        <end position="1268"/>
    </location>
</feature>
<dbReference type="Pfam" id="PF18080">
    <property type="entry name" value="Gal_mutarotas_3"/>
    <property type="match status" value="1"/>
</dbReference>
<dbReference type="Proteomes" id="UP000720508">
    <property type="component" value="Unassembled WGS sequence"/>
</dbReference>
<dbReference type="PROSITE" id="PS51175">
    <property type="entry name" value="CBM6"/>
    <property type="match status" value="1"/>
</dbReference>
<name>A0ABS6CC94_9ACTN</name>
<dbReference type="InterPro" id="IPR040633">
    <property type="entry name" value="Gal_mutarotas_3"/>
</dbReference>
<evidence type="ECO:0000256" key="1">
    <source>
        <dbReference type="ARBA" id="ARBA00022729"/>
    </source>
</evidence>
<dbReference type="Pfam" id="PF17974">
    <property type="entry name" value="GalBD_like"/>
    <property type="match status" value="1"/>
</dbReference>
<evidence type="ECO:0000259" key="4">
    <source>
        <dbReference type="PROSITE" id="PS51175"/>
    </source>
</evidence>
<gene>
    <name evidence="5" type="ORF">KN815_10730</name>
</gene>
<dbReference type="InterPro" id="IPR040502">
    <property type="entry name" value="GH101_dom-6"/>
</dbReference>
<evidence type="ECO:0000256" key="3">
    <source>
        <dbReference type="SAM" id="SignalP"/>
    </source>
</evidence>
<dbReference type="InterPro" id="IPR006584">
    <property type="entry name" value="Cellulose-bd_IV"/>
</dbReference>
<dbReference type="InterPro" id="IPR035364">
    <property type="entry name" value="Beta_sandwich_GH101"/>
</dbReference>
<keyword evidence="6" id="KW-1185">Reference proteome</keyword>
<comment type="caution">
    <text evidence="5">The sequence shown here is derived from an EMBL/GenBank/DDBJ whole genome shotgun (WGS) entry which is preliminary data.</text>
</comment>
<dbReference type="Pfam" id="PF12905">
    <property type="entry name" value="Glyco_hydro_101"/>
    <property type="match status" value="1"/>
</dbReference>
<dbReference type="Pfam" id="PF03422">
    <property type="entry name" value="CBM_6"/>
    <property type="match status" value="1"/>
</dbReference>
<reference evidence="5 6" key="1">
    <citation type="submission" date="2021-06" db="EMBL/GenBank/DDBJ databases">
        <authorList>
            <person name="Pan X."/>
        </authorList>
    </citation>
    <scope>NUCLEOTIDE SEQUENCE [LARGE SCALE GENOMIC DNA]</scope>
    <source>
        <strain evidence="5 6">4503</strain>
    </source>
</reference>
<dbReference type="Pfam" id="PF17451">
    <property type="entry name" value="Glyco_hyd_101C"/>
    <property type="match status" value="1"/>
</dbReference>
<dbReference type="Pfam" id="PF10633">
    <property type="entry name" value="NPCBM_assoc"/>
    <property type="match status" value="1"/>
</dbReference>
<dbReference type="SMART" id="SM00606">
    <property type="entry name" value="CBD_IV"/>
    <property type="match status" value="1"/>
</dbReference>
<dbReference type="InterPro" id="IPR018905">
    <property type="entry name" value="A-galactase_NEW3"/>
</dbReference>
<dbReference type="InterPro" id="IPR025706">
    <property type="entry name" value="Endoa_GalNAc"/>
</dbReference>
<dbReference type="EMBL" id="JAHLEM010000091">
    <property type="protein sequence ID" value="MBU3864534.1"/>
    <property type="molecule type" value="Genomic_DNA"/>
</dbReference>
<keyword evidence="1 3" id="KW-0732">Signal</keyword>
<dbReference type="Pfam" id="PF21466">
    <property type="entry name" value="GH101_dom-5"/>
    <property type="match status" value="1"/>
</dbReference>
<dbReference type="RefSeq" id="WP_216341543.1">
    <property type="nucleotide sequence ID" value="NZ_JAHLEM010000091.1"/>
</dbReference>
<dbReference type="CDD" id="cd04082">
    <property type="entry name" value="CBM35_pectate_lyase-like"/>
    <property type="match status" value="1"/>
</dbReference>
<accession>A0ABS6CC94</accession>
<feature type="region of interest" description="Disordered" evidence="2">
    <location>
        <begin position="227"/>
        <end position="248"/>
    </location>
</feature>
<feature type="region of interest" description="Disordered" evidence="2">
    <location>
        <begin position="948"/>
        <end position="982"/>
    </location>
</feature>
<evidence type="ECO:0000256" key="2">
    <source>
        <dbReference type="SAM" id="MobiDB-lite"/>
    </source>
</evidence>
<dbReference type="InterPro" id="IPR005084">
    <property type="entry name" value="CBM6"/>
</dbReference>
<feature type="signal peptide" evidence="3">
    <location>
        <begin position="1"/>
        <end position="22"/>
    </location>
</feature>
<sequence length="1268" mass="137446">MPRTRRLAAAALCVALAAPLQAAGTAHADDGPVTLSSPEMTVQVDPDFPVVERYTWTADGSFLHGHTGAAGKIVVNGQTYTPASHGTPDGNAVDYTLRVDELDLTIRARLAVSGHVLTFKVTDIDESDGHKLRTLALPDQGLVSAHSDQAGAELAGARLSFTTDYNTEPDIDKHTKITDAPADGIPHGTTYGILNTDRLAASVETNSLEDQSRLLVRTTSTDGVKSTSLSSGTWTWRPEPVAGHDPAPTELPYAKVVLTGDRNDDGAVDWQDGAMAYREIMYRPLGADRTKNFVVSNIEYNTNSFASHPFTRVLDDIKKGSLLTDGLGQLVQLKGYQAEGHDNAHPDYGGHINEGTGGKKDLNFLVERAKKYGAAIGVHINSTEAYPDAKSFRWDMTNGPDDTGWIYRDVSYHINRDKDVQSGAFGKRLDELAKDVPELAFIYNDVYFARGYDAYELARLQHRHNWMVHTEFEDFLDRDTLWYHRSGQYEENGVRSQIIRFIQNTDRDIWYRKDATLLKGMSNLSYGGWMGQTDVQAWQRKVFTNNLPTKFMQHFPITKWTDHRVDFTDGVYSTEASGTWQMFQGDTKLADGNTLFLPWDPKRQTKIYHWNDEGGTTTWKLPKKWRGLDSVTLYRLTDTGRQDKKTLKVTDGKVTISAKARTAYVLYRGRAAEQKTVWGEGAIVKDGSFNSHTFDAWSRDGDARIDTSEKGWQYVRFGGAGAGRLTQRLRGLKPGTYSASAYVRVTGGRTATLGVGGYGGAAVTRSTDTSPAEQKDPVNVWNGTTFQKMHVLFTVPKGHSTATISLSGAAGGEGAADFADVRVNPTKAPANAGRHYLSEDFEAADRAWGPFVNSEGSGVDNPHSHRAERHKGYTRDTINGDFSFKSFRVSSGDVWRTIPQTLEFKPGRTYRVALKYQSDTAGQYRLQVRSGGTGTTDRTLVDDALPATTGRHLDSFPAADDPRPPGWNDSGPPQDSAPSKEYATVFGTGGAECGDPYLALTSMGGKGAVTVDDLVVDDLGPASTSGSGCPETGAVGLSIQNVDADAGKAVPVTARFTNHADVTLTDVDLKLTAPSGFTLKPASPTTAKALAPGATLEADYTLQAPSDMPPGSYHLSGEATAGHGGHQVTALADRKITFNCRPGVRCEAEDADLKGATVETLARGQSGEGYVNYSSGPGNSTEWTVDATDPGDYALTIRYALLSGDRPLTLSVNGQEIGTDSYPPTGSWSTWSDAKAEVPLTAGRNTIRLTSAKDDGPNIDYLTVSAAH</sequence>
<feature type="domain" description="CBM6" evidence="4">
    <location>
        <begin position="1144"/>
        <end position="1265"/>
    </location>
</feature>
<proteinExistence type="predicted"/>
<evidence type="ECO:0000313" key="6">
    <source>
        <dbReference type="Proteomes" id="UP000720508"/>
    </source>
</evidence>
<dbReference type="InterPro" id="IPR049314">
    <property type="entry name" value="GH101_dom-5"/>
</dbReference>
<evidence type="ECO:0000313" key="5">
    <source>
        <dbReference type="EMBL" id="MBU3864534.1"/>
    </source>
</evidence>
<protein>
    <submittedName>
        <fullName evidence="5">Carbohydrate-binding protein</fullName>
    </submittedName>
</protein>